<organism evidence="6 7">
    <name type="scientific">Nocardioides renjunii</name>
    <dbReference type="NCBI Taxonomy" id="3095075"/>
    <lineage>
        <taxon>Bacteria</taxon>
        <taxon>Bacillati</taxon>
        <taxon>Actinomycetota</taxon>
        <taxon>Actinomycetes</taxon>
        <taxon>Propionibacteriales</taxon>
        <taxon>Nocardioidaceae</taxon>
        <taxon>Nocardioides</taxon>
    </lineage>
</organism>
<proteinExistence type="predicted"/>
<name>A0ABU5K5V3_9ACTN</name>
<evidence type="ECO:0000259" key="5">
    <source>
        <dbReference type="PROSITE" id="PS50109"/>
    </source>
</evidence>
<dbReference type="Pfam" id="PF02518">
    <property type="entry name" value="HATPase_c"/>
    <property type="match status" value="1"/>
</dbReference>
<keyword evidence="4" id="KW-0812">Transmembrane</keyword>
<dbReference type="InterPro" id="IPR011712">
    <property type="entry name" value="Sig_transdc_His_kin_sub3_dim/P"/>
</dbReference>
<evidence type="ECO:0000313" key="7">
    <source>
        <dbReference type="Proteomes" id="UP001291999"/>
    </source>
</evidence>
<dbReference type="SMART" id="SM00387">
    <property type="entry name" value="HATPase_c"/>
    <property type="match status" value="1"/>
</dbReference>
<feature type="transmembrane region" description="Helical" evidence="4">
    <location>
        <begin position="122"/>
        <end position="143"/>
    </location>
</feature>
<dbReference type="Proteomes" id="UP001291999">
    <property type="component" value="Unassembled WGS sequence"/>
</dbReference>
<dbReference type="CDD" id="cd16917">
    <property type="entry name" value="HATPase_UhpB-NarQ-NarX-like"/>
    <property type="match status" value="1"/>
</dbReference>
<dbReference type="EMBL" id="JAXQPW010000001">
    <property type="protein sequence ID" value="MDZ5660256.1"/>
    <property type="molecule type" value="Genomic_DNA"/>
</dbReference>
<evidence type="ECO:0000256" key="1">
    <source>
        <dbReference type="ARBA" id="ARBA00022679"/>
    </source>
</evidence>
<keyword evidence="4" id="KW-0472">Membrane</keyword>
<evidence type="ECO:0000256" key="4">
    <source>
        <dbReference type="SAM" id="Phobius"/>
    </source>
</evidence>
<keyword evidence="4" id="KW-1133">Transmembrane helix</keyword>
<dbReference type="PANTHER" id="PTHR24421:SF62">
    <property type="entry name" value="SENSORY TRANSDUCTION HISTIDINE KINASE"/>
    <property type="match status" value="1"/>
</dbReference>
<sequence length="383" mass="40066">MSEERWLRWLPFGLLGMASAVAAIASPALGDAAADVPPTLAVAAVTAVWMLVTPSPGPLNYAGRTALAFVLCWLNPLFAIFGFFGFIDAWEALSRRWVHVGVGVVAITQAGAQSGGLPPESAGQALLFVVLVVVNGGLASGFMKMGLRTEERNAALERLNADLEQALVANDVLQQQLIAQARATGVQEERARLAREIHDTIAQSLAGIVTQLEASVGGERQERALALAREALAEARRSMLDLSPADLDGATLPEALDGVVAAWSADQSVRADVVVTGEPVPLHPEVEATVLRIAQESLANVAKHAGAQRVGVTLSYDGDEVVLDVRDDGAGFDLGAPTRPSSFGLRGMRQRAARLAGDLTLESRPGGGTAVSARLPALAREAA</sequence>
<evidence type="ECO:0000256" key="2">
    <source>
        <dbReference type="ARBA" id="ARBA00022777"/>
    </source>
</evidence>
<dbReference type="InterPro" id="IPR005467">
    <property type="entry name" value="His_kinase_dom"/>
</dbReference>
<feature type="domain" description="Histidine kinase" evidence="5">
    <location>
        <begin position="290"/>
        <end position="379"/>
    </location>
</feature>
<keyword evidence="7" id="KW-1185">Reference proteome</keyword>
<dbReference type="InterPro" id="IPR003594">
    <property type="entry name" value="HATPase_dom"/>
</dbReference>
<keyword evidence="1" id="KW-0808">Transferase</keyword>
<gene>
    <name evidence="6" type="ORF">SFC79_00650</name>
</gene>
<dbReference type="InterPro" id="IPR017205">
    <property type="entry name" value="Sig_transdc_His_kinase_ChrS"/>
</dbReference>
<accession>A0ABU5K5V3</accession>
<comment type="caution">
    <text evidence="6">The sequence shown here is derived from an EMBL/GenBank/DDBJ whole genome shotgun (WGS) entry which is preliminary data.</text>
</comment>
<dbReference type="RefSeq" id="WP_216651967.1">
    <property type="nucleotide sequence ID" value="NZ_CP141058.1"/>
</dbReference>
<keyword evidence="3" id="KW-0902">Two-component regulatory system</keyword>
<dbReference type="GO" id="GO:0016301">
    <property type="term" value="F:kinase activity"/>
    <property type="evidence" value="ECO:0007669"/>
    <property type="project" value="UniProtKB-KW"/>
</dbReference>
<dbReference type="PROSITE" id="PS50109">
    <property type="entry name" value="HIS_KIN"/>
    <property type="match status" value="1"/>
</dbReference>
<dbReference type="PIRSF" id="PIRSF037434">
    <property type="entry name" value="STHK_ChrS"/>
    <property type="match status" value="1"/>
</dbReference>
<reference evidence="6 7" key="1">
    <citation type="submission" date="2023-11" db="EMBL/GenBank/DDBJ databases">
        <title>Novel species in genus Nocardioides.</title>
        <authorList>
            <person name="Zhou H."/>
        </authorList>
    </citation>
    <scope>NUCLEOTIDE SEQUENCE [LARGE SCALE GENOMIC DNA]</scope>
    <source>
        <strain evidence="6 7">S-58</strain>
    </source>
</reference>
<evidence type="ECO:0000256" key="3">
    <source>
        <dbReference type="ARBA" id="ARBA00023012"/>
    </source>
</evidence>
<protein>
    <submittedName>
        <fullName evidence="6">Sensor histidine kinase</fullName>
    </submittedName>
</protein>
<dbReference type="InterPro" id="IPR050482">
    <property type="entry name" value="Sensor_HK_TwoCompSys"/>
</dbReference>
<keyword evidence="2 6" id="KW-0418">Kinase</keyword>
<evidence type="ECO:0000313" key="6">
    <source>
        <dbReference type="EMBL" id="MDZ5660256.1"/>
    </source>
</evidence>
<dbReference type="Pfam" id="PF07730">
    <property type="entry name" value="HisKA_3"/>
    <property type="match status" value="1"/>
</dbReference>
<dbReference type="PANTHER" id="PTHR24421">
    <property type="entry name" value="NITRATE/NITRITE SENSOR PROTEIN NARX-RELATED"/>
    <property type="match status" value="1"/>
</dbReference>
<feature type="transmembrane region" description="Helical" evidence="4">
    <location>
        <begin position="67"/>
        <end position="90"/>
    </location>
</feature>